<keyword evidence="4" id="KW-1185">Reference proteome</keyword>
<proteinExistence type="predicted"/>
<gene>
    <name evidence="3" type="ORF">CR165_04620</name>
</gene>
<comment type="caution">
    <text evidence="3">The sequence shown here is derived from an EMBL/GenBank/DDBJ whole genome shotgun (WGS) entry which is preliminary data.</text>
</comment>
<evidence type="ECO:0000256" key="1">
    <source>
        <dbReference type="SAM" id="MobiDB-lite"/>
    </source>
</evidence>
<accession>A0A2U1V8B1</accession>
<feature type="chain" id="PRO_5015439695" evidence="2">
    <location>
        <begin position="24"/>
        <end position="95"/>
    </location>
</feature>
<keyword evidence="2" id="KW-0732">Signal</keyword>
<reference evidence="4" key="1">
    <citation type="submission" date="2017-10" db="EMBL/GenBank/DDBJ databases">
        <authorList>
            <person name="Toshchakov S.V."/>
            <person name="Goeva M.A."/>
        </authorList>
    </citation>
    <scope>NUCLEOTIDE SEQUENCE [LARGE SCALE GENOMIC DNA]</scope>
    <source>
        <strain evidence="4">JR1/69-1-13</strain>
    </source>
</reference>
<dbReference type="PROSITE" id="PS51257">
    <property type="entry name" value="PROKAR_LIPOPROTEIN"/>
    <property type="match status" value="1"/>
</dbReference>
<evidence type="ECO:0000313" key="4">
    <source>
        <dbReference type="Proteomes" id="UP000245048"/>
    </source>
</evidence>
<evidence type="ECO:0000313" key="3">
    <source>
        <dbReference type="EMBL" id="PWC30142.1"/>
    </source>
</evidence>
<dbReference type="EMBL" id="PDOA01000002">
    <property type="protein sequence ID" value="PWC30142.1"/>
    <property type="molecule type" value="Genomic_DNA"/>
</dbReference>
<feature type="signal peptide" evidence="2">
    <location>
        <begin position="1"/>
        <end position="23"/>
    </location>
</feature>
<protein>
    <submittedName>
        <fullName evidence="3">Phosphoribosylamine--glycine ligase</fullName>
    </submittedName>
</protein>
<dbReference type="AlphaFoldDB" id="A0A2U1V8B1"/>
<dbReference type="GO" id="GO:0016874">
    <property type="term" value="F:ligase activity"/>
    <property type="evidence" value="ECO:0007669"/>
    <property type="project" value="UniProtKB-KW"/>
</dbReference>
<name>A0A2U1V8B1_9PROT</name>
<feature type="compositionally biased region" description="Pro residues" evidence="1">
    <location>
        <begin position="19"/>
        <end position="31"/>
    </location>
</feature>
<organism evidence="3 4">
    <name type="scientific">Teichococcus aestuarii</name>
    <dbReference type="NCBI Taxonomy" id="568898"/>
    <lineage>
        <taxon>Bacteria</taxon>
        <taxon>Pseudomonadati</taxon>
        <taxon>Pseudomonadota</taxon>
        <taxon>Alphaproteobacteria</taxon>
        <taxon>Acetobacterales</taxon>
        <taxon>Roseomonadaceae</taxon>
        <taxon>Roseomonas</taxon>
    </lineage>
</organism>
<feature type="region of interest" description="Disordered" evidence="1">
    <location>
        <begin position="19"/>
        <end position="58"/>
    </location>
</feature>
<keyword evidence="3" id="KW-0436">Ligase</keyword>
<evidence type="ECO:0000256" key="2">
    <source>
        <dbReference type="SAM" id="SignalP"/>
    </source>
</evidence>
<dbReference type="OrthoDB" id="7281550at2"/>
<dbReference type="Proteomes" id="UP000245048">
    <property type="component" value="Unassembled WGS sequence"/>
</dbReference>
<sequence length="95" mass="10274">MMRPTRALLLLPLLAACATPPPAPPTPPEPPGHAACRAEARNDPAVQALGRQENPLNWGNRERVQNDLRVAELRAFRDCLRRNGLAAPGGVEPAR</sequence>